<dbReference type="EC" id="4.2.1.126" evidence="9 13"/>
<evidence type="ECO:0000256" key="9">
    <source>
        <dbReference type="ARBA" id="ARBA00067056"/>
    </source>
</evidence>
<dbReference type="UniPathway" id="UPA00343"/>
<evidence type="ECO:0000313" key="16">
    <source>
        <dbReference type="Proteomes" id="UP000239007"/>
    </source>
</evidence>
<dbReference type="GO" id="GO:0097175">
    <property type="term" value="P:1,6-anhydro-N-acetyl-beta-muramic acid catabolic process"/>
    <property type="evidence" value="ECO:0007669"/>
    <property type="project" value="UniProtKB-UniRule"/>
</dbReference>
<dbReference type="FunFam" id="3.40.50.10490:FF:000014">
    <property type="entry name" value="N-acetylmuramic acid 6-phosphate etherase"/>
    <property type="match status" value="1"/>
</dbReference>
<feature type="active site" description="Proton donor" evidence="13">
    <location>
        <position position="78"/>
    </location>
</feature>
<dbReference type="NCBIfam" id="TIGR00274">
    <property type="entry name" value="N-acetylmuramic acid 6-phosphate etherase"/>
    <property type="match status" value="1"/>
</dbReference>
<proteinExistence type="inferred from homology"/>
<dbReference type="AlphaFoldDB" id="A0A2S7UZ32"/>
<dbReference type="PANTHER" id="PTHR10088:SF5">
    <property type="entry name" value="N-ACETYLMURAMIC ACID 6-PHOSPHATE ETHERASE"/>
    <property type="match status" value="1"/>
</dbReference>
<keyword evidence="2 13" id="KW-0456">Lyase</keyword>
<dbReference type="PROSITE" id="PS51464">
    <property type="entry name" value="SIS"/>
    <property type="match status" value="1"/>
</dbReference>
<protein>
    <recommendedName>
        <fullName evidence="10 13">N-acetylmuramic acid 6-phosphate etherase</fullName>
        <shortName evidence="13">MurNAc-6-P etherase</shortName>
        <ecNumber evidence="9 13">4.2.1.126</ecNumber>
    </recommendedName>
    <alternativeName>
        <fullName evidence="12 13">N-acetylmuramic acid 6-phosphate hydrolase</fullName>
    </alternativeName>
    <alternativeName>
        <fullName evidence="11 13">N-acetylmuramic acid 6-phosphate lyase</fullName>
    </alternativeName>
</protein>
<dbReference type="NCBIfam" id="NF009222">
    <property type="entry name" value="PRK12570.1"/>
    <property type="match status" value="1"/>
</dbReference>
<evidence type="ECO:0000256" key="8">
    <source>
        <dbReference type="ARBA" id="ARBA00061234"/>
    </source>
</evidence>
<evidence type="ECO:0000256" key="2">
    <source>
        <dbReference type="ARBA" id="ARBA00023239"/>
    </source>
</evidence>
<comment type="miscellaneous">
    <text evidence="13">A lyase-type mechanism (elimination/hydration) is suggested for the cleavage of the lactyl ether bond of MurNAc 6-phosphate, with the formation of an alpha,beta-unsaturated aldehyde intermediate with (E)-stereochemistry, followed by the syn addition of water to give product.</text>
</comment>
<dbReference type="FunFam" id="1.10.8.1080:FF:000001">
    <property type="entry name" value="N-acetylmuramic acid 6-phosphate etherase"/>
    <property type="match status" value="1"/>
</dbReference>
<dbReference type="Gene3D" id="1.10.8.1080">
    <property type="match status" value="1"/>
</dbReference>
<reference evidence="15 16" key="1">
    <citation type="submission" date="2016-12" db="EMBL/GenBank/DDBJ databases">
        <title>Diversity of luminous bacteria.</title>
        <authorList>
            <person name="Yoshizawa S."/>
            <person name="Kogure K."/>
        </authorList>
    </citation>
    <scope>NUCLEOTIDE SEQUENCE [LARGE SCALE GENOMIC DNA]</scope>
    <source>
        <strain evidence="15 16">SA4-48</strain>
    </source>
</reference>
<dbReference type="GO" id="GO:0046348">
    <property type="term" value="P:amino sugar catabolic process"/>
    <property type="evidence" value="ECO:0007669"/>
    <property type="project" value="InterPro"/>
</dbReference>
<feature type="active site" evidence="13">
    <location>
        <position position="109"/>
    </location>
</feature>
<dbReference type="EMBL" id="MSCH01000003">
    <property type="protein sequence ID" value="PQJ55193.1"/>
    <property type="molecule type" value="Genomic_DNA"/>
</dbReference>
<evidence type="ECO:0000256" key="11">
    <source>
        <dbReference type="ARBA" id="ARBA00077905"/>
    </source>
</evidence>
<comment type="caution">
    <text evidence="15">The sequence shown here is derived from an EMBL/GenBank/DDBJ whole genome shotgun (WGS) entry which is preliminary data.</text>
</comment>
<evidence type="ECO:0000256" key="7">
    <source>
        <dbReference type="ARBA" id="ARBA00060595"/>
    </source>
</evidence>
<dbReference type="InterPro" id="IPR005488">
    <property type="entry name" value="Etherase_MurQ"/>
</dbReference>
<dbReference type="GO" id="GO:0016835">
    <property type="term" value="F:carbon-oxygen lyase activity"/>
    <property type="evidence" value="ECO:0007669"/>
    <property type="project" value="UniProtKB-UniRule"/>
</dbReference>
<dbReference type="HAMAP" id="MF_00068">
    <property type="entry name" value="MurQ"/>
    <property type="match status" value="1"/>
</dbReference>
<dbReference type="Pfam" id="PF22645">
    <property type="entry name" value="GKRP_SIS_N"/>
    <property type="match status" value="1"/>
</dbReference>
<organism evidence="15 16">
    <name type="scientific">Psychrosphaera saromensis</name>
    <dbReference type="NCBI Taxonomy" id="716813"/>
    <lineage>
        <taxon>Bacteria</taxon>
        <taxon>Pseudomonadati</taxon>
        <taxon>Pseudomonadota</taxon>
        <taxon>Gammaproteobacteria</taxon>
        <taxon>Alteromonadales</taxon>
        <taxon>Pseudoalteromonadaceae</taxon>
        <taxon>Psychrosphaera</taxon>
    </lineage>
</organism>
<evidence type="ECO:0000313" key="15">
    <source>
        <dbReference type="EMBL" id="PQJ55193.1"/>
    </source>
</evidence>
<evidence type="ECO:0000256" key="3">
    <source>
        <dbReference type="ARBA" id="ARBA00023277"/>
    </source>
</evidence>
<dbReference type="Gene3D" id="3.40.50.10490">
    <property type="entry name" value="Glucose-6-phosphate isomerase like protein, domain 1"/>
    <property type="match status" value="1"/>
</dbReference>
<dbReference type="GO" id="GO:0009254">
    <property type="term" value="P:peptidoglycan turnover"/>
    <property type="evidence" value="ECO:0007669"/>
    <property type="project" value="UniProtKB-UniRule"/>
</dbReference>
<comment type="pathway">
    <text evidence="6 13">Amino-sugar metabolism; N-acetylmuramate degradation.</text>
</comment>
<keyword evidence="16" id="KW-1185">Reference proteome</keyword>
<dbReference type="GO" id="GO:0097173">
    <property type="term" value="P:N-acetylmuramic acid catabolic process"/>
    <property type="evidence" value="ECO:0007669"/>
    <property type="project" value="UniProtKB-UniPathway"/>
</dbReference>
<evidence type="ECO:0000256" key="12">
    <source>
        <dbReference type="ARBA" id="ARBA00084049"/>
    </source>
</evidence>
<evidence type="ECO:0000256" key="6">
    <source>
        <dbReference type="ARBA" id="ARBA00060532"/>
    </source>
</evidence>
<dbReference type="GO" id="GO:0097367">
    <property type="term" value="F:carbohydrate derivative binding"/>
    <property type="evidence" value="ECO:0007669"/>
    <property type="project" value="InterPro"/>
</dbReference>
<dbReference type="PROSITE" id="PS01272">
    <property type="entry name" value="GCKR"/>
    <property type="match status" value="1"/>
</dbReference>
<dbReference type="InterPro" id="IPR001347">
    <property type="entry name" value="SIS_dom"/>
</dbReference>
<dbReference type="PANTHER" id="PTHR10088">
    <property type="entry name" value="GLUCOKINASE REGULATORY PROTEIN"/>
    <property type="match status" value="1"/>
</dbReference>
<accession>A0A2S7UZ32</accession>
<name>A0A2S7UZ32_9GAMM</name>
<comment type="similarity">
    <text evidence="8 13">Belongs to the GCKR-like family. MurNAc-6-P etherase subfamily.</text>
</comment>
<dbReference type="SUPFAM" id="SSF53697">
    <property type="entry name" value="SIS domain"/>
    <property type="match status" value="1"/>
</dbReference>
<dbReference type="UniPathway" id="UPA00544"/>
<gene>
    <name evidence="13" type="primary">murQ</name>
    <name evidence="15" type="ORF">BTO11_07045</name>
</gene>
<evidence type="ECO:0000256" key="4">
    <source>
        <dbReference type="ARBA" id="ARBA00037880"/>
    </source>
</evidence>
<dbReference type="Pfam" id="PF20741">
    <property type="entry name" value="GKRP-like_C"/>
    <property type="match status" value="1"/>
</dbReference>
<comment type="pathway">
    <text evidence="7 13">Amino-sugar metabolism; 1,6-anhydro-N-acetylmuramate degradation.</text>
</comment>
<keyword evidence="3 13" id="KW-0119">Carbohydrate metabolism</keyword>
<evidence type="ECO:0000256" key="10">
    <source>
        <dbReference type="ARBA" id="ARBA00070061"/>
    </source>
</evidence>
<dbReference type="InterPro" id="IPR005486">
    <property type="entry name" value="Glucokinase_regulatory_CS"/>
</dbReference>
<evidence type="ECO:0000256" key="1">
    <source>
        <dbReference type="ARBA" id="ARBA00011738"/>
    </source>
</evidence>
<dbReference type="CDD" id="cd05007">
    <property type="entry name" value="SIS_Etherase"/>
    <property type="match status" value="1"/>
</dbReference>
<dbReference type="InterPro" id="IPR040190">
    <property type="entry name" value="MURQ/GCKR"/>
</dbReference>
<dbReference type="GO" id="GO:0016803">
    <property type="term" value="F:ether hydrolase activity"/>
    <property type="evidence" value="ECO:0007669"/>
    <property type="project" value="TreeGrafter"/>
</dbReference>
<evidence type="ECO:0000259" key="14">
    <source>
        <dbReference type="PROSITE" id="PS51464"/>
    </source>
</evidence>
<evidence type="ECO:0000256" key="5">
    <source>
        <dbReference type="ARBA" id="ARBA00051747"/>
    </source>
</evidence>
<sequence>MVSEERNPNSKQIDLMDSQDILRLINNEDKNVPLAVELCIEPMGEAVDQIVNAFNQGGRLIYMGAGTSGRLGVLDAVECPPTFSVSPDQVIGIIAGGDKAIYKAVEGAEDNAELGKQDLENINFNDKDVLVGIAASGRTPYVIGALDYANQMGAKTVCVTCNPNSEMTKHANIVICPVVGPEVLTGSTRLKSGTAQKLVLNMLSTASMIRTGKSYENLMVDVNASNKKLYMRAIRIVMQATECSADIAEQALNKTDFKVKLAILHILTGVAPKQGELTLLQNGGFLRSSVEALNS</sequence>
<comment type="subunit">
    <text evidence="1 13">Homodimer.</text>
</comment>
<dbReference type="InterPro" id="IPR046348">
    <property type="entry name" value="SIS_dom_sf"/>
</dbReference>
<comment type="function">
    <text evidence="13">Specifically catalyzes the cleavage of the D-lactyl ether substituent of MurNAc 6-phosphate, producing GlcNAc 6-phosphate and D-lactate. Together with AnmK, is also required for the utilization of anhydro-N-acetylmuramic acid (anhMurNAc) either imported from the medium or derived from its own cell wall murein, and thus plays a role in cell wall recycling.</text>
</comment>
<feature type="domain" description="SIS" evidence="14">
    <location>
        <begin position="50"/>
        <end position="213"/>
    </location>
</feature>
<evidence type="ECO:0000256" key="13">
    <source>
        <dbReference type="HAMAP-Rule" id="MF_00068"/>
    </source>
</evidence>
<dbReference type="Proteomes" id="UP000239007">
    <property type="component" value="Unassembled WGS sequence"/>
</dbReference>
<comment type="catalytic activity">
    <reaction evidence="5 13">
        <text>N-acetyl-D-muramate 6-phosphate + H2O = N-acetyl-D-glucosamine 6-phosphate + (R)-lactate</text>
        <dbReference type="Rhea" id="RHEA:26410"/>
        <dbReference type="ChEBI" id="CHEBI:15377"/>
        <dbReference type="ChEBI" id="CHEBI:16004"/>
        <dbReference type="ChEBI" id="CHEBI:57513"/>
        <dbReference type="ChEBI" id="CHEBI:58722"/>
        <dbReference type="EC" id="4.2.1.126"/>
    </reaction>
</comment>
<dbReference type="UniPathway" id="UPA00342"/>
<comment type="pathway">
    <text evidence="4 13">Cell wall biogenesis; peptidoglycan recycling.</text>
</comment>
<dbReference type="NCBIfam" id="NF003915">
    <property type="entry name" value="PRK05441.1"/>
    <property type="match status" value="1"/>
</dbReference>